<evidence type="ECO:0000256" key="1">
    <source>
        <dbReference type="SAM" id="SignalP"/>
    </source>
</evidence>
<gene>
    <name evidence="3" type="ORF">C1E23_16055</name>
</gene>
<feature type="domain" description="Uncharacterized protein TP-0789" evidence="2">
    <location>
        <begin position="79"/>
        <end position="266"/>
    </location>
</feature>
<dbReference type="InterPro" id="IPR033399">
    <property type="entry name" value="TP_0789-like"/>
</dbReference>
<sequence length="268" mass="30840">MKFNYSIGIFFILSSLISSHTVNAQNNDTKAYEILEAVKFREDGQTRQSRFSMTLTSKSGFKRSREITLLEQDEGADLKSLIYIHKPAEVQGTGVMLHAYDETSAKQDDIWLYIPAMRKTKRLSAKNKRGRFVSSELTYADLERLQLQDFTFKVEGEEQLDGIKVTKISGQIANDEAKFKTGYSKKVLWVDTQRHIFLKEVYYDEHGLLLKTRVANSIKQIESFWTITHLTVNNHQTGDKTELVLDDIKYNKSFSNSQFSLVSLKRGL</sequence>
<reference evidence="3 4" key="1">
    <citation type="submission" date="2018-01" db="EMBL/GenBank/DDBJ databases">
        <title>Co-occurrence of chitin degradation, pigmentation and bioactivity in marine Pseudoalteromonas.</title>
        <authorList>
            <person name="Paulsen S."/>
            <person name="Gram L."/>
            <person name="Machado H."/>
        </authorList>
    </citation>
    <scope>NUCLEOTIDE SEQUENCE [LARGE SCALE GENOMIC DNA]</scope>
    <source>
        <strain evidence="3 4">S3898</strain>
    </source>
</reference>
<dbReference type="Proteomes" id="UP000291338">
    <property type="component" value="Unassembled WGS sequence"/>
</dbReference>
<proteinExistence type="predicted"/>
<dbReference type="AlphaFoldDB" id="A0A4V2EJF1"/>
<feature type="signal peptide" evidence="1">
    <location>
        <begin position="1"/>
        <end position="24"/>
    </location>
</feature>
<dbReference type="EMBL" id="PPSX01000065">
    <property type="protein sequence ID" value="RZQ52128.1"/>
    <property type="molecule type" value="Genomic_DNA"/>
</dbReference>
<organism evidence="3 4">
    <name type="scientific">Pseudoalteromonas phenolica</name>
    <dbReference type="NCBI Taxonomy" id="161398"/>
    <lineage>
        <taxon>Bacteria</taxon>
        <taxon>Pseudomonadati</taxon>
        <taxon>Pseudomonadota</taxon>
        <taxon>Gammaproteobacteria</taxon>
        <taxon>Alteromonadales</taxon>
        <taxon>Pseudoalteromonadaceae</taxon>
        <taxon>Pseudoalteromonas</taxon>
    </lineage>
</organism>
<comment type="caution">
    <text evidence="3">The sequence shown here is derived from an EMBL/GenBank/DDBJ whole genome shotgun (WGS) entry which is preliminary data.</text>
</comment>
<evidence type="ECO:0000259" key="2">
    <source>
        <dbReference type="Pfam" id="PF17131"/>
    </source>
</evidence>
<keyword evidence="1" id="KW-0732">Signal</keyword>
<dbReference type="Pfam" id="PF17131">
    <property type="entry name" value="LolA_like"/>
    <property type="match status" value="1"/>
</dbReference>
<dbReference type="Gene3D" id="2.50.20.10">
    <property type="entry name" value="Lipoprotein localisation LolA/LolB/LppX"/>
    <property type="match status" value="1"/>
</dbReference>
<evidence type="ECO:0000313" key="3">
    <source>
        <dbReference type="EMBL" id="RZQ52128.1"/>
    </source>
</evidence>
<feature type="chain" id="PRO_5020505638" description="Uncharacterized protein TP-0789 domain-containing protein" evidence="1">
    <location>
        <begin position="25"/>
        <end position="268"/>
    </location>
</feature>
<accession>A0A4V2EJF1</accession>
<name>A0A4V2EJF1_9GAMM</name>
<evidence type="ECO:0000313" key="4">
    <source>
        <dbReference type="Proteomes" id="UP000291338"/>
    </source>
</evidence>
<protein>
    <recommendedName>
        <fullName evidence="2">Uncharacterized protein TP-0789 domain-containing protein</fullName>
    </recommendedName>
</protein>
<dbReference type="RefSeq" id="WP_130256540.1">
    <property type="nucleotide sequence ID" value="NZ_PPSX01000065.1"/>
</dbReference>
<dbReference type="CDD" id="cd16329">
    <property type="entry name" value="LolA_like"/>
    <property type="match status" value="1"/>
</dbReference>